<dbReference type="PROSITE" id="PS51318">
    <property type="entry name" value="TAT"/>
    <property type="match status" value="1"/>
</dbReference>
<evidence type="ECO:0000313" key="2">
    <source>
        <dbReference type="Proteomes" id="UP000249633"/>
    </source>
</evidence>
<dbReference type="EMBL" id="QFOD01000006">
    <property type="protein sequence ID" value="PZP33380.1"/>
    <property type="molecule type" value="Genomic_DNA"/>
</dbReference>
<proteinExistence type="predicted"/>
<dbReference type="AlphaFoldDB" id="A0A2W5DXL4"/>
<protein>
    <recommendedName>
        <fullName evidence="3">Lipoprotein SmpA/OmlA domain-containing protein</fullName>
    </recommendedName>
</protein>
<dbReference type="InterPro" id="IPR006311">
    <property type="entry name" value="TAT_signal"/>
</dbReference>
<sequence length="122" mass="13454">MSARRTRGPVSRRQLLLGLAALAAGCAMTPAIRHDQLSLLSKGQTPAQVQALLGLPPLAQRSLTVEGRTLELHRYVLMTGSQPEVYVLAYEWGRLLYWGSIPEFKRQADPDLVRAITMMVGV</sequence>
<evidence type="ECO:0008006" key="3">
    <source>
        <dbReference type="Google" id="ProtNLM"/>
    </source>
</evidence>
<evidence type="ECO:0000313" key="1">
    <source>
        <dbReference type="EMBL" id="PZP33380.1"/>
    </source>
</evidence>
<reference evidence="1 2" key="1">
    <citation type="submission" date="2017-08" db="EMBL/GenBank/DDBJ databases">
        <title>Infants hospitalized years apart are colonized by the same room-sourced microbial strains.</title>
        <authorList>
            <person name="Brooks B."/>
            <person name="Olm M.R."/>
            <person name="Firek B.A."/>
            <person name="Baker R."/>
            <person name="Thomas B.C."/>
            <person name="Morowitz M.J."/>
            <person name="Banfield J.F."/>
        </authorList>
    </citation>
    <scope>NUCLEOTIDE SEQUENCE [LARGE SCALE GENOMIC DNA]</scope>
    <source>
        <strain evidence="1">S2_012_000_R2_81</strain>
    </source>
</reference>
<dbReference type="Proteomes" id="UP000249633">
    <property type="component" value="Unassembled WGS sequence"/>
</dbReference>
<accession>A0A2W5DXL4</accession>
<name>A0A2W5DXL4_9BURK</name>
<gene>
    <name evidence="1" type="ORF">DI603_08395</name>
</gene>
<organism evidence="1 2">
    <name type="scientific">Roseateles depolymerans</name>
    <dbReference type="NCBI Taxonomy" id="76731"/>
    <lineage>
        <taxon>Bacteria</taxon>
        <taxon>Pseudomonadati</taxon>
        <taxon>Pseudomonadota</taxon>
        <taxon>Betaproteobacteria</taxon>
        <taxon>Burkholderiales</taxon>
        <taxon>Sphaerotilaceae</taxon>
        <taxon>Roseateles</taxon>
    </lineage>
</organism>
<dbReference type="PROSITE" id="PS51257">
    <property type="entry name" value="PROKAR_LIPOPROTEIN"/>
    <property type="match status" value="1"/>
</dbReference>
<comment type="caution">
    <text evidence="1">The sequence shown here is derived from an EMBL/GenBank/DDBJ whole genome shotgun (WGS) entry which is preliminary data.</text>
</comment>